<protein>
    <submittedName>
        <fullName evidence="1">Uncharacterized protein</fullName>
    </submittedName>
</protein>
<gene>
    <name evidence="1" type="ORF">HOLleu_09270</name>
</gene>
<dbReference type="AlphaFoldDB" id="A0A9Q1HE09"/>
<organism evidence="1 2">
    <name type="scientific">Holothuria leucospilota</name>
    <name type="common">Black long sea cucumber</name>
    <name type="synonym">Mertensiothuria leucospilota</name>
    <dbReference type="NCBI Taxonomy" id="206669"/>
    <lineage>
        <taxon>Eukaryota</taxon>
        <taxon>Metazoa</taxon>
        <taxon>Echinodermata</taxon>
        <taxon>Eleutherozoa</taxon>
        <taxon>Echinozoa</taxon>
        <taxon>Holothuroidea</taxon>
        <taxon>Aspidochirotacea</taxon>
        <taxon>Aspidochirotida</taxon>
        <taxon>Holothuriidae</taxon>
        <taxon>Holothuria</taxon>
    </lineage>
</organism>
<dbReference type="EMBL" id="JAIZAY010000003">
    <property type="protein sequence ID" value="KAJ8046092.1"/>
    <property type="molecule type" value="Genomic_DNA"/>
</dbReference>
<keyword evidence="2" id="KW-1185">Reference proteome</keyword>
<sequence>MALFGKIDTFHGDKEQWTQYIERLTHYFVVNDIKDEEKQKSILLSVIGSESYKLLRNLLSPVKPGEKKFKELVEVMARHLNPTPSEIVQQFKFNSRVRKTG</sequence>
<dbReference type="Proteomes" id="UP001152320">
    <property type="component" value="Chromosome 3"/>
</dbReference>
<reference evidence="1" key="1">
    <citation type="submission" date="2021-10" db="EMBL/GenBank/DDBJ databases">
        <title>Tropical sea cucumber genome reveals ecological adaptation and Cuvierian tubules defense mechanism.</title>
        <authorList>
            <person name="Chen T."/>
        </authorList>
    </citation>
    <scope>NUCLEOTIDE SEQUENCE</scope>
    <source>
        <strain evidence="1">Nanhai2018</strain>
        <tissue evidence="1">Muscle</tissue>
    </source>
</reference>
<evidence type="ECO:0000313" key="2">
    <source>
        <dbReference type="Proteomes" id="UP001152320"/>
    </source>
</evidence>
<name>A0A9Q1HE09_HOLLE</name>
<evidence type="ECO:0000313" key="1">
    <source>
        <dbReference type="EMBL" id="KAJ8046092.1"/>
    </source>
</evidence>
<proteinExistence type="predicted"/>
<accession>A0A9Q1HE09</accession>
<dbReference type="OrthoDB" id="6496131at2759"/>
<comment type="caution">
    <text evidence="1">The sequence shown here is derived from an EMBL/GenBank/DDBJ whole genome shotgun (WGS) entry which is preliminary data.</text>
</comment>